<evidence type="ECO:0000313" key="5">
    <source>
        <dbReference type="EMBL" id="HIP57318.1"/>
    </source>
</evidence>
<dbReference type="Pfam" id="PF04055">
    <property type="entry name" value="Radical_SAM"/>
    <property type="match status" value="1"/>
</dbReference>
<dbReference type="Gene3D" id="3.80.30.30">
    <property type="match status" value="1"/>
</dbReference>
<dbReference type="AlphaFoldDB" id="A0A832YY45"/>
<dbReference type="InterPro" id="IPR007197">
    <property type="entry name" value="rSAM"/>
</dbReference>
<organism evidence="5 6">
    <name type="scientific">Ignisphaera aggregans</name>
    <dbReference type="NCBI Taxonomy" id="334771"/>
    <lineage>
        <taxon>Archaea</taxon>
        <taxon>Thermoproteota</taxon>
        <taxon>Thermoprotei</taxon>
        <taxon>Desulfurococcales</taxon>
        <taxon>Desulfurococcaceae</taxon>
        <taxon>Ignisphaera</taxon>
    </lineage>
</organism>
<dbReference type="Proteomes" id="UP000605805">
    <property type="component" value="Unassembled WGS sequence"/>
</dbReference>
<evidence type="ECO:0000256" key="2">
    <source>
        <dbReference type="ARBA" id="ARBA00023004"/>
    </source>
</evidence>
<comment type="caution">
    <text evidence="5">The sequence shown here is derived from an EMBL/GenBank/DDBJ whole genome shotgun (WGS) entry which is preliminary data.</text>
</comment>
<dbReference type="PANTHER" id="PTHR43432:SF4">
    <property type="entry name" value="RADICAL SAM CORE DOMAIN-CONTAINING PROTEIN"/>
    <property type="match status" value="1"/>
</dbReference>
<evidence type="ECO:0000256" key="3">
    <source>
        <dbReference type="ARBA" id="ARBA00023014"/>
    </source>
</evidence>
<dbReference type="InterPro" id="IPR040086">
    <property type="entry name" value="MJ0683-like"/>
</dbReference>
<dbReference type="InterPro" id="IPR058240">
    <property type="entry name" value="rSAM_sf"/>
</dbReference>
<reference evidence="5" key="1">
    <citation type="journal article" date="2020" name="ISME J.">
        <title>Gammaproteobacteria mediating utilization of methyl-, sulfur- and petroleum organic compounds in deep ocean hydrothermal plumes.</title>
        <authorList>
            <person name="Zhou Z."/>
            <person name="Liu Y."/>
            <person name="Pan J."/>
            <person name="Cron B.R."/>
            <person name="Toner B.M."/>
            <person name="Anantharaman K."/>
            <person name="Breier J.A."/>
            <person name="Dick G.J."/>
            <person name="Li M."/>
        </authorList>
    </citation>
    <scope>NUCLEOTIDE SEQUENCE</scope>
    <source>
        <strain evidence="5">SZUA-1435</strain>
    </source>
</reference>
<dbReference type="GO" id="GO:0046872">
    <property type="term" value="F:metal ion binding"/>
    <property type="evidence" value="ECO:0007669"/>
    <property type="project" value="UniProtKB-KW"/>
</dbReference>
<keyword evidence="1" id="KW-0479">Metal-binding</keyword>
<dbReference type="GO" id="GO:0051536">
    <property type="term" value="F:iron-sulfur cluster binding"/>
    <property type="evidence" value="ECO:0007669"/>
    <property type="project" value="UniProtKB-KW"/>
</dbReference>
<gene>
    <name evidence="5" type="ORF">EYH02_04540</name>
</gene>
<evidence type="ECO:0000256" key="1">
    <source>
        <dbReference type="ARBA" id="ARBA00022723"/>
    </source>
</evidence>
<accession>A0A832YY45</accession>
<protein>
    <submittedName>
        <fullName evidence="5">Radical SAM protein</fullName>
    </submittedName>
</protein>
<dbReference type="SFLD" id="SFLDG01084">
    <property type="entry name" value="Uncharacterised_Radical_SAM_Su"/>
    <property type="match status" value="1"/>
</dbReference>
<evidence type="ECO:0000313" key="6">
    <source>
        <dbReference type="Proteomes" id="UP000605805"/>
    </source>
</evidence>
<dbReference type="GO" id="GO:0003824">
    <property type="term" value="F:catalytic activity"/>
    <property type="evidence" value="ECO:0007669"/>
    <property type="project" value="InterPro"/>
</dbReference>
<sequence length="408" mass="46601">MLSAVTAMTELVINVSNIVSSLCYSLIRLEPYNTCVHQCTYCYARWYRRNESNNVIVPRVKAVYEFRTYARKVYRIGLPPIPARLSTLVDPFIPHEELYRTSLTLLRIALEYEYPVIVNTKSALILKSPWIDVLEKLAEKDLLLLQLSISTLDNRVSRMIEPHAPAPELRLKVLQEFASRNIPVVVRLSPYIPRVSLYPSLKDFVEIVHEIGVKHVIVEALRLESSSIKEFLQRFGLADVDVESYSLREVGGLRPLSRISLSARLREYIALQNALTKYGITFATCKEGLFALHTAKDCCGMYLFKRSLALRPTLAEIYNIVRHCGPIPVDSVESVLRQLETQGYLCGSRITMYPKRIAKPFRYHEKKLLRVLRNPDILRHVAPSLNIVDGKIVAKDIAMLEVGMENKS</sequence>
<dbReference type="SFLD" id="SFLDS00029">
    <property type="entry name" value="Radical_SAM"/>
    <property type="match status" value="1"/>
</dbReference>
<dbReference type="PANTHER" id="PTHR43432">
    <property type="entry name" value="SLR0285 PROTEIN"/>
    <property type="match status" value="1"/>
</dbReference>
<keyword evidence="2" id="KW-0408">Iron</keyword>
<evidence type="ECO:0000259" key="4">
    <source>
        <dbReference type="Pfam" id="PF04055"/>
    </source>
</evidence>
<dbReference type="EMBL" id="DQTV01000083">
    <property type="protein sequence ID" value="HIP57318.1"/>
    <property type="molecule type" value="Genomic_DNA"/>
</dbReference>
<keyword evidence="3" id="KW-0411">Iron-sulfur</keyword>
<feature type="domain" description="Radical SAM core" evidence="4">
    <location>
        <begin position="30"/>
        <end position="194"/>
    </location>
</feature>
<proteinExistence type="predicted"/>
<dbReference type="SUPFAM" id="SSF102114">
    <property type="entry name" value="Radical SAM enzymes"/>
    <property type="match status" value="1"/>
</dbReference>
<name>A0A832YY45_9CREN</name>